<dbReference type="CDD" id="cd00093">
    <property type="entry name" value="HTH_XRE"/>
    <property type="match status" value="1"/>
</dbReference>
<dbReference type="EMBL" id="PIPJ01000001">
    <property type="protein sequence ID" value="RUO23099.1"/>
    <property type="molecule type" value="Genomic_DNA"/>
</dbReference>
<keyword evidence="1" id="KW-1133">Transmembrane helix</keyword>
<name>A0A432W1K1_9GAMM</name>
<dbReference type="Proteomes" id="UP000288395">
    <property type="component" value="Unassembled WGS sequence"/>
</dbReference>
<evidence type="ECO:0000259" key="2">
    <source>
        <dbReference type="PROSITE" id="PS50943"/>
    </source>
</evidence>
<reference evidence="4" key="1">
    <citation type="journal article" date="2018" name="Front. Microbiol.">
        <title>Genome-Based Analysis Reveals the Taxonomy and Diversity of the Family Idiomarinaceae.</title>
        <authorList>
            <person name="Liu Y."/>
            <person name="Lai Q."/>
            <person name="Shao Z."/>
        </authorList>
    </citation>
    <scope>NUCLEOTIDE SEQUENCE [LARGE SCALE GENOMIC DNA]</scope>
    <source>
        <strain evidence="4">GBPy7</strain>
    </source>
</reference>
<comment type="caution">
    <text evidence="3">The sequence shown here is derived from an EMBL/GenBank/DDBJ whole genome shotgun (WGS) entry which is preliminary data.</text>
</comment>
<keyword evidence="4" id="KW-1185">Reference proteome</keyword>
<dbReference type="PROSITE" id="PS50943">
    <property type="entry name" value="HTH_CROC1"/>
    <property type="match status" value="1"/>
</dbReference>
<keyword evidence="1" id="KW-0812">Transmembrane</keyword>
<dbReference type="SMART" id="SM00530">
    <property type="entry name" value="HTH_XRE"/>
    <property type="match status" value="1"/>
</dbReference>
<organism evidence="3 4">
    <name type="scientific">Aliidiomarina iranensis</name>
    <dbReference type="NCBI Taxonomy" id="1434071"/>
    <lineage>
        <taxon>Bacteria</taxon>
        <taxon>Pseudomonadati</taxon>
        <taxon>Pseudomonadota</taxon>
        <taxon>Gammaproteobacteria</taxon>
        <taxon>Alteromonadales</taxon>
        <taxon>Idiomarinaceae</taxon>
        <taxon>Aliidiomarina</taxon>
    </lineage>
</organism>
<sequence>MNIDASKIREARLAKGWTQQQLGDVSALSLRTIQRIESQGQGSLETCNALCAVLELERTEVLQKTANANSDKRVMPIRLIGGALIVGFFAGVVFTLLFSFLT</sequence>
<dbReference type="SUPFAM" id="SSF47413">
    <property type="entry name" value="lambda repressor-like DNA-binding domains"/>
    <property type="match status" value="1"/>
</dbReference>
<dbReference type="InterPro" id="IPR010982">
    <property type="entry name" value="Lambda_DNA-bd_dom_sf"/>
</dbReference>
<dbReference type="RefSeq" id="WP_126764642.1">
    <property type="nucleotide sequence ID" value="NZ_PIPJ01000001.1"/>
</dbReference>
<proteinExistence type="predicted"/>
<evidence type="ECO:0000256" key="1">
    <source>
        <dbReference type="SAM" id="Phobius"/>
    </source>
</evidence>
<dbReference type="GO" id="GO:0003677">
    <property type="term" value="F:DNA binding"/>
    <property type="evidence" value="ECO:0007669"/>
    <property type="project" value="InterPro"/>
</dbReference>
<keyword evidence="1" id="KW-0472">Membrane</keyword>
<protein>
    <submittedName>
        <fullName evidence="3">XRE family transcriptional regulator</fullName>
    </submittedName>
</protein>
<dbReference type="InterPro" id="IPR001387">
    <property type="entry name" value="Cro/C1-type_HTH"/>
</dbReference>
<feature type="domain" description="HTH cro/C1-type" evidence="2">
    <location>
        <begin position="8"/>
        <end position="61"/>
    </location>
</feature>
<dbReference type="Gene3D" id="1.10.260.40">
    <property type="entry name" value="lambda repressor-like DNA-binding domains"/>
    <property type="match status" value="1"/>
</dbReference>
<dbReference type="OrthoDB" id="21915at2"/>
<accession>A0A432W1K1</accession>
<dbReference type="Pfam" id="PF01381">
    <property type="entry name" value="HTH_3"/>
    <property type="match status" value="1"/>
</dbReference>
<gene>
    <name evidence="3" type="ORF">CWE08_00140</name>
</gene>
<dbReference type="AlphaFoldDB" id="A0A432W1K1"/>
<evidence type="ECO:0000313" key="4">
    <source>
        <dbReference type="Proteomes" id="UP000288395"/>
    </source>
</evidence>
<evidence type="ECO:0000313" key="3">
    <source>
        <dbReference type="EMBL" id="RUO23099.1"/>
    </source>
</evidence>
<feature type="transmembrane region" description="Helical" evidence="1">
    <location>
        <begin position="79"/>
        <end position="101"/>
    </location>
</feature>